<protein>
    <recommendedName>
        <fullName evidence="3">Sulfotransferase domain-containing protein</fullName>
    </recommendedName>
</protein>
<dbReference type="Pfam" id="PF17784">
    <property type="entry name" value="Sulfotransfer_4"/>
    <property type="match status" value="1"/>
</dbReference>
<evidence type="ECO:0008006" key="3">
    <source>
        <dbReference type="Google" id="ProtNLM"/>
    </source>
</evidence>
<keyword evidence="2" id="KW-1185">Reference proteome</keyword>
<accession>A0A1I5GC66</accession>
<dbReference type="EMBL" id="FOVP01000028">
    <property type="protein sequence ID" value="SFO33564.1"/>
    <property type="molecule type" value="Genomic_DNA"/>
</dbReference>
<dbReference type="AlphaFoldDB" id="A0A1I5GC66"/>
<dbReference type="Gene3D" id="3.40.50.300">
    <property type="entry name" value="P-loop containing nucleotide triphosphate hydrolases"/>
    <property type="match status" value="1"/>
</dbReference>
<dbReference type="InterPro" id="IPR040632">
    <property type="entry name" value="Sulfotransfer_4"/>
</dbReference>
<organism evidence="1 2">
    <name type="scientific">Roseovarius lutimaris</name>
    <dbReference type="NCBI Taxonomy" id="1005928"/>
    <lineage>
        <taxon>Bacteria</taxon>
        <taxon>Pseudomonadati</taxon>
        <taxon>Pseudomonadota</taxon>
        <taxon>Alphaproteobacteria</taxon>
        <taxon>Rhodobacterales</taxon>
        <taxon>Roseobacteraceae</taxon>
        <taxon>Roseovarius</taxon>
    </lineage>
</organism>
<evidence type="ECO:0000313" key="1">
    <source>
        <dbReference type="EMBL" id="SFO33564.1"/>
    </source>
</evidence>
<proteinExistence type="predicted"/>
<name>A0A1I5GC66_9RHOB</name>
<dbReference type="SUPFAM" id="SSF52540">
    <property type="entry name" value="P-loop containing nucleoside triphosphate hydrolases"/>
    <property type="match status" value="1"/>
</dbReference>
<evidence type="ECO:0000313" key="2">
    <source>
        <dbReference type="Proteomes" id="UP000198599"/>
    </source>
</evidence>
<dbReference type="STRING" id="1005928.SAMN04487859_1289"/>
<dbReference type="Proteomes" id="UP000198599">
    <property type="component" value="Unassembled WGS sequence"/>
</dbReference>
<gene>
    <name evidence="1" type="ORF">SAMN04487859_1289</name>
</gene>
<reference evidence="2" key="1">
    <citation type="submission" date="2016-10" db="EMBL/GenBank/DDBJ databases">
        <authorList>
            <person name="Varghese N."/>
            <person name="Submissions S."/>
        </authorList>
    </citation>
    <scope>NUCLEOTIDE SEQUENCE [LARGE SCALE GENOMIC DNA]</scope>
    <source>
        <strain evidence="2">DSM 28463</strain>
    </source>
</reference>
<sequence>MTRDIILHVGLPKTGTTSLQNTLYTDRHRLLEHSYYYDTAINAPHDPKHQWVLRALRKQQADPATDLQRLPRSARTIILSTESISNELLQFEPQTIMEFSGALQEIGELKLLVFLRDPAQWARSYYKQAIINQSSNLLEFYCTSLTFDEFAGLEQIQFLTDHAALLARLESRFRAEVISQNYDSNMVERFYDRFLPLAIPPKTTSRKNSSLDDTCAEVMRQINSFISTHAEKCAWSFLFQVAGVSGSTTFEALAAKARPSDVKGLDISALDRLVFCPNPPLQVSEDDFQGCLTRLRQAAKEIKDH</sequence>
<dbReference type="InterPro" id="IPR027417">
    <property type="entry name" value="P-loop_NTPase"/>
</dbReference>